<keyword evidence="1" id="KW-0472">Membrane</keyword>
<name>A0ABM7GG08_9GAMM</name>
<gene>
    <name evidence="2" type="ORF">HORIV_19200</name>
</gene>
<evidence type="ECO:0000313" key="3">
    <source>
        <dbReference type="Proteomes" id="UP000289555"/>
    </source>
</evidence>
<accession>A0ABM7GG08</accession>
<dbReference type="Proteomes" id="UP000289555">
    <property type="component" value="Chromosome"/>
</dbReference>
<organism evidence="2 3">
    <name type="scientific">Vreelandella olivaria</name>
    <dbReference type="NCBI Taxonomy" id="390919"/>
    <lineage>
        <taxon>Bacteria</taxon>
        <taxon>Pseudomonadati</taxon>
        <taxon>Pseudomonadota</taxon>
        <taxon>Gammaproteobacteria</taxon>
        <taxon>Oceanospirillales</taxon>
        <taxon>Halomonadaceae</taxon>
        <taxon>Vreelandella</taxon>
    </lineage>
</organism>
<keyword evidence="3" id="KW-1185">Reference proteome</keyword>
<feature type="transmembrane region" description="Helical" evidence="1">
    <location>
        <begin position="55"/>
        <end position="75"/>
    </location>
</feature>
<keyword evidence="1" id="KW-1133">Transmembrane helix</keyword>
<keyword evidence="1" id="KW-0812">Transmembrane</keyword>
<protein>
    <submittedName>
        <fullName evidence="2">Uncharacterized protein</fullName>
    </submittedName>
</protein>
<evidence type="ECO:0000256" key="1">
    <source>
        <dbReference type="SAM" id="Phobius"/>
    </source>
</evidence>
<sequence length="98" mass="10924">MLPGELEGAPVLQFFPLPQLDASQHNTSRETLEALPANSLYATLAARFRYYQQQVVKPFIAIISVVLTAKLYWWMCWARSMPGPSALKIFPCAAPVNA</sequence>
<dbReference type="EMBL" id="AP019416">
    <property type="protein sequence ID" value="BBI49499.1"/>
    <property type="molecule type" value="Genomic_DNA"/>
</dbReference>
<reference evidence="3" key="1">
    <citation type="journal article" date="2019" name="Microbiol. Resour. Announc.">
        <title>Complete Genome Sequence of Halomonas olivaria, a Moderately Halophilic Bacterium Isolated from Olive Processing Effluents, Obtained by Nanopore Sequencing.</title>
        <authorList>
            <person name="Nagata S."/>
            <person name="Ii K.M."/>
            <person name="Tsukimi T."/>
            <person name="Miura M.C."/>
            <person name="Galipon J."/>
            <person name="Arakawa K."/>
        </authorList>
    </citation>
    <scope>NUCLEOTIDE SEQUENCE [LARGE SCALE GENOMIC DNA]</scope>
    <source>
        <strain evidence="3">TYRC17</strain>
    </source>
</reference>
<dbReference type="PANTHER" id="PTHR38605">
    <property type="entry name" value="ATPASE-RELATED"/>
    <property type="match status" value="1"/>
</dbReference>
<dbReference type="Pfam" id="PF04317">
    <property type="entry name" value="DUF463"/>
    <property type="match status" value="1"/>
</dbReference>
<proteinExistence type="predicted"/>
<dbReference type="PANTHER" id="PTHR38605:SF1">
    <property type="entry name" value="ATPASE"/>
    <property type="match status" value="1"/>
</dbReference>
<dbReference type="InterPro" id="IPR007413">
    <property type="entry name" value="YcjX-like"/>
</dbReference>
<evidence type="ECO:0000313" key="2">
    <source>
        <dbReference type="EMBL" id="BBI49499.1"/>
    </source>
</evidence>